<reference evidence="1 2" key="1">
    <citation type="submission" date="2018-06" db="EMBL/GenBank/DDBJ databases">
        <title>Genomic Encyclopedia of Archaeal and Bacterial Type Strains, Phase II (KMG-II): from individual species to whole genera.</title>
        <authorList>
            <person name="Goeker M."/>
        </authorList>
    </citation>
    <scope>NUCLEOTIDE SEQUENCE [LARGE SCALE GENOMIC DNA]</scope>
    <source>
        <strain evidence="1 2">DSM 29821</strain>
    </source>
</reference>
<dbReference type="RefSeq" id="WP_111594390.1">
    <property type="nucleotide sequence ID" value="NZ_QLMA01000008.1"/>
</dbReference>
<keyword evidence="2" id="KW-1185">Reference proteome</keyword>
<dbReference type="EMBL" id="QLMA01000008">
    <property type="protein sequence ID" value="RAJ76675.1"/>
    <property type="molecule type" value="Genomic_DNA"/>
</dbReference>
<dbReference type="AlphaFoldDB" id="A0A327VMU3"/>
<accession>A0A327VMU3</accession>
<keyword evidence="1" id="KW-0808">Transferase</keyword>
<organism evidence="1 2">
    <name type="scientific">Chitinophaga dinghuensis</name>
    <dbReference type="NCBI Taxonomy" id="1539050"/>
    <lineage>
        <taxon>Bacteria</taxon>
        <taxon>Pseudomonadati</taxon>
        <taxon>Bacteroidota</taxon>
        <taxon>Chitinophagia</taxon>
        <taxon>Chitinophagales</taxon>
        <taxon>Chitinophagaceae</taxon>
        <taxon>Chitinophaga</taxon>
    </lineage>
</organism>
<dbReference type="OrthoDB" id="762149at2"/>
<dbReference type="InterPro" id="IPR039498">
    <property type="entry name" value="NTP_transf_5"/>
</dbReference>
<gene>
    <name evidence="1" type="ORF">CLV59_108195</name>
</gene>
<dbReference type="Pfam" id="PF14907">
    <property type="entry name" value="NTP_transf_5"/>
    <property type="match status" value="1"/>
</dbReference>
<evidence type="ECO:0000313" key="2">
    <source>
        <dbReference type="Proteomes" id="UP000249819"/>
    </source>
</evidence>
<evidence type="ECO:0000313" key="1">
    <source>
        <dbReference type="EMBL" id="RAJ76675.1"/>
    </source>
</evidence>
<comment type="caution">
    <text evidence="1">The sequence shown here is derived from an EMBL/GenBank/DDBJ whole genome shotgun (WGS) entry which is preliminary data.</text>
</comment>
<proteinExistence type="predicted"/>
<dbReference type="GO" id="GO:0016740">
    <property type="term" value="F:transferase activity"/>
    <property type="evidence" value="ECO:0007669"/>
    <property type="project" value="UniProtKB-KW"/>
</dbReference>
<dbReference type="Proteomes" id="UP000249819">
    <property type="component" value="Unassembled WGS sequence"/>
</dbReference>
<protein>
    <submittedName>
        <fullName evidence="1">Putative nucleotidyltransferase-like protein</fullName>
    </submittedName>
</protein>
<name>A0A327VMU3_9BACT</name>
<sequence length="393" mass="46062">MLNIPTLKSTYTNEQILVILLTRLYFGTQHSDEIRDFLNKEIVDWKLFYKLITYNDIRSFINEVITDAQITIDQQIHDALKKDTMGIALLGDYQAGLITQLMTAFEKLDIRVIPYKGYTLAKRYYKAPHLRESSDVDLLVNKSDLPLLRKYLYENGYEPKINISEHQIKFILRYFRELSYKSPKNKIGVTCSVELQWKLLDYYYGPCWEYDQFVQNLQSFSAADGTVHVGLTPTYDFLCVASHHLIREPLMKYKYLIDLACIVKSSPGQLDWNEVNLQFEKYKFSALLWSGMNALEDIIGLQLPSNNIPVAAYKLFTATETRSGLEVYSRRRRLSNLNRTFKEKIEFYLKTQLFRLIPNLNDLSRTTLPVWTIPLIIPVKSCRVLYLYVTKKR</sequence>